<dbReference type="Ensembl" id="ENSRBIT00000043783.1">
    <property type="protein sequence ID" value="ENSRBIP00000019905.1"/>
    <property type="gene ID" value="ENSRBIG00000033943.1"/>
</dbReference>
<name>A0A2K6L8P5_RHIBE</name>
<evidence type="ECO:0000313" key="2">
    <source>
        <dbReference type="Proteomes" id="UP000233180"/>
    </source>
</evidence>
<reference evidence="1" key="2">
    <citation type="submission" date="2025-08" db="UniProtKB">
        <authorList>
            <consortium name="Ensembl"/>
        </authorList>
    </citation>
    <scope>IDENTIFICATION</scope>
</reference>
<keyword evidence="2" id="KW-1185">Reference proteome</keyword>
<organism evidence="1 2">
    <name type="scientific">Rhinopithecus bieti</name>
    <name type="common">Black snub-nosed monkey</name>
    <name type="synonym">Pygathrix bieti</name>
    <dbReference type="NCBI Taxonomy" id="61621"/>
    <lineage>
        <taxon>Eukaryota</taxon>
        <taxon>Metazoa</taxon>
        <taxon>Chordata</taxon>
        <taxon>Craniata</taxon>
        <taxon>Vertebrata</taxon>
        <taxon>Euteleostomi</taxon>
        <taxon>Mammalia</taxon>
        <taxon>Eutheria</taxon>
        <taxon>Euarchontoglires</taxon>
        <taxon>Primates</taxon>
        <taxon>Haplorrhini</taxon>
        <taxon>Catarrhini</taxon>
        <taxon>Cercopithecidae</taxon>
        <taxon>Colobinae</taxon>
        <taxon>Rhinopithecus</taxon>
    </lineage>
</organism>
<reference evidence="1" key="3">
    <citation type="submission" date="2025-09" db="UniProtKB">
        <authorList>
            <consortium name="Ensembl"/>
        </authorList>
    </citation>
    <scope>IDENTIFICATION</scope>
</reference>
<evidence type="ECO:0000313" key="1">
    <source>
        <dbReference type="Ensembl" id="ENSRBIP00000019905.1"/>
    </source>
</evidence>
<dbReference type="Proteomes" id="UP000233180">
    <property type="component" value="Unassembled WGS sequence"/>
</dbReference>
<accession>A0A2K6L8P5</accession>
<dbReference type="GeneTree" id="ENSGT01150000289838"/>
<reference evidence="1 2" key="1">
    <citation type="submission" date="2016-06" db="EMBL/GenBank/DDBJ databases">
        <title>Genome of Rhinopithecus bieti.</title>
        <authorList>
            <person name="Wu"/>
            <person name="C.-I. and Zhang"/>
            <person name="Y."/>
        </authorList>
    </citation>
    <scope>NUCLEOTIDE SEQUENCE</scope>
</reference>
<protein>
    <submittedName>
        <fullName evidence="1">Uncharacterized protein</fullName>
    </submittedName>
</protein>
<dbReference type="OMA" id="CCEFAFI"/>
<proteinExistence type="predicted"/>
<dbReference type="AlphaFoldDB" id="A0A2K6L8P5"/>
<sequence length="102" mass="11388">MLVIDLDCCEFTCIHFALSANLNYGANNNEHLMFFIVLHSGKKKASRGRVRWLTPVIPALWEANAGGSRGQKIKNILTNTVETPSLLKKKKKKLAEHDGGRL</sequence>